<evidence type="ECO:0000256" key="1">
    <source>
        <dbReference type="SAM" id="Coils"/>
    </source>
</evidence>
<feature type="coiled-coil region" evidence="1">
    <location>
        <begin position="29"/>
        <end position="73"/>
    </location>
</feature>
<accession>A0ABW3GKK3</accession>
<dbReference type="RefSeq" id="WP_379076308.1">
    <property type="nucleotide sequence ID" value="NZ_JBHTJW010000002.1"/>
</dbReference>
<keyword evidence="1" id="KW-0175">Coiled coil</keyword>
<organism evidence="2 3">
    <name type="scientific">Methylophilus glucosoxydans</name>
    <dbReference type="NCBI Taxonomy" id="752553"/>
    <lineage>
        <taxon>Bacteria</taxon>
        <taxon>Pseudomonadati</taxon>
        <taxon>Pseudomonadota</taxon>
        <taxon>Betaproteobacteria</taxon>
        <taxon>Nitrosomonadales</taxon>
        <taxon>Methylophilaceae</taxon>
        <taxon>Methylophilus</taxon>
    </lineage>
</organism>
<reference evidence="3" key="1">
    <citation type="journal article" date="2019" name="Int. J. Syst. Evol. Microbiol.">
        <title>The Global Catalogue of Microorganisms (GCM) 10K type strain sequencing project: providing services to taxonomists for standard genome sequencing and annotation.</title>
        <authorList>
            <consortium name="The Broad Institute Genomics Platform"/>
            <consortium name="The Broad Institute Genome Sequencing Center for Infectious Disease"/>
            <person name="Wu L."/>
            <person name="Ma J."/>
        </authorList>
    </citation>
    <scope>NUCLEOTIDE SEQUENCE [LARGE SCALE GENOMIC DNA]</scope>
    <source>
        <strain evidence="3">CCUG 59685</strain>
    </source>
</reference>
<gene>
    <name evidence="2" type="ORF">ACFQ1T_10500</name>
</gene>
<keyword evidence="3" id="KW-1185">Reference proteome</keyword>
<name>A0ABW3GKK3_9PROT</name>
<sequence length="82" mass="9533">MIEMTVRLDDDAAKELEQLRLEFCEKTSNKAILKAIKNYRKLLDDYQKTRADLALAKAQLNEITASLKAQKRASEVMEKYIR</sequence>
<evidence type="ECO:0008006" key="4">
    <source>
        <dbReference type="Google" id="ProtNLM"/>
    </source>
</evidence>
<dbReference type="EMBL" id="JBHTJW010000002">
    <property type="protein sequence ID" value="MFD0930203.1"/>
    <property type="molecule type" value="Genomic_DNA"/>
</dbReference>
<evidence type="ECO:0000313" key="3">
    <source>
        <dbReference type="Proteomes" id="UP001597106"/>
    </source>
</evidence>
<proteinExistence type="predicted"/>
<dbReference type="Proteomes" id="UP001597106">
    <property type="component" value="Unassembled WGS sequence"/>
</dbReference>
<comment type="caution">
    <text evidence="2">The sequence shown here is derived from an EMBL/GenBank/DDBJ whole genome shotgun (WGS) entry which is preliminary data.</text>
</comment>
<protein>
    <recommendedName>
        <fullName evidence="4">Ribbon-helix-helix protein CopG domain-containing protein</fullName>
    </recommendedName>
</protein>
<evidence type="ECO:0000313" key="2">
    <source>
        <dbReference type="EMBL" id="MFD0930203.1"/>
    </source>
</evidence>